<dbReference type="Proteomes" id="UP000009100">
    <property type="component" value="Chromosome 1"/>
</dbReference>
<accession>B7VPQ2</accession>
<proteinExistence type="predicted"/>
<dbReference type="HOGENOM" id="CLU_279391_0_0_6"/>
<name>B7VPQ2_VIBA3</name>
<dbReference type="eggNOG" id="COG4733">
    <property type="taxonomic scope" value="Bacteria"/>
</dbReference>
<evidence type="ECO:0000313" key="2">
    <source>
        <dbReference type="Proteomes" id="UP000009100"/>
    </source>
</evidence>
<dbReference type="Gene3D" id="2.60.40.3440">
    <property type="match status" value="1"/>
</dbReference>
<dbReference type="EMBL" id="FM954972">
    <property type="protein sequence ID" value="CAV19002.1"/>
    <property type="molecule type" value="Genomic_DNA"/>
</dbReference>
<dbReference type="AlphaFoldDB" id="B7VPQ2"/>
<protein>
    <submittedName>
        <fullName evidence="1">Uncharacterized protein</fullName>
    </submittedName>
</protein>
<dbReference type="STRING" id="575788.VS_1818"/>
<dbReference type="KEGG" id="vsp:VS_1818"/>
<sequence>MLTMLFLFMFRAVNMKELFRMKKTLSLFFVALAVVTAGGCKDSKNEGHKPMVYKPTKASPSELSVEIIVNGKKRTLELNRYSIREPDMKVYLWDHRINGNAPSSTIKTPDIRVYRGVDTSDENTQVIAALTTKNKLYVTAFRGSHRVWSIKDAAVTGGKSAGTIQPLKSSFSSVSRQNSILDAVQKSIKPIDKNPDNPVSGLDNILPTNMSDIKLSKINAFVQISYQTFKEQADGNFDDAMVLADYYINLVDYVYSRDALIRFSMQDVLIETWGHLRSHYNNCIKSSSHDRCKDWGYQNENTSIKNATRRWVDAQRKTRHWDVRHRMIDLVGSGVVGVNWGSYVRSMGQLIQADGVVLHETSHYLGTGHHTGGEEETSQGGEAHVGDIGFVGYKNRVARRAIVGPADYPLPPSAKIDHFGVLRDTAKTLDVLKNDFDANGDSISINKVDSLTVQGGQVKIVGDKLVYTPPKGFVGEDSFFYQITDSTKHHGKQLYDREEVHLRVTSPGLYARFGFESAIEDFWIPNEQTGLASQLHVSRDWRSGKDVWVDYSQSVTNDSYGKTLTLGAHEAVRSIKSKYDVPESFKYNTHYGHAFDLGDDSFTVSLKVKVGTRLPHDINLVNRGMEREGYHLRLLKDGKLKWYMKSRQYAMHKGGTDYRIVTMTTESPLPADSAWHAIAVRVDRTTNQASLWVDGVKQSLVDEAQNEVNLPKGYAGLWGGGSRRASSISQGLTIGQAWWDTDEVHKQELQKSQSRYLRIDNVELRSFALTDDQISKLTNNNYVYPYAPRPYNGEGIAFSGSKTLSWKLSKSSAYKLMISRDGKSWSTEKIGNGSSGSHTVALNASDEALYWRVDVNGSVGEVWSVRNNLVNGRQEVAFSHSEISNGAAIPDCEVKSGVTCLFGWPATQNGYNDLYGNTWTIDNGGTTNWEGHIYLGGKQKTLSLQVDTPTGEWSGVRFRAAAAGKGWTGADDYPSGTLKLYANGKEVWKAYNIGDEVWTKAGTEWASLPSIGTYAVSVPRKVKSDMYGVHFIDLPANVTQLKWEYESSRLDSKGMTPGAVIGGVQLIR</sequence>
<organism evidence="1 2">
    <name type="scientific">Vibrio atlanticus (strain LGP32)</name>
    <name type="common">Vibrio splendidus (strain Mel32)</name>
    <dbReference type="NCBI Taxonomy" id="575788"/>
    <lineage>
        <taxon>Bacteria</taxon>
        <taxon>Pseudomonadati</taxon>
        <taxon>Pseudomonadota</taxon>
        <taxon>Gammaproteobacteria</taxon>
        <taxon>Vibrionales</taxon>
        <taxon>Vibrionaceae</taxon>
        <taxon>Vibrio</taxon>
    </lineage>
</organism>
<dbReference type="SUPFAM" id="SSF49899">
    <property type="entry name" value="Concanavalin A-like lectins/glucanases"/>
    <property type="match status" value="1"/>
</dbReference>
<dbReference type="Pfam" id="PF17963">
    <property type="entry name" value="Big_9"/>
    <property type="match status" value="1"/>
</dbReference>
<dbReference type="InterPro" id="IPR013320">
    <property type="entry name" value="ConA-like_dom_sf"/>
</dbReference>
<reference evidence="1 2" key="1">
    <citation type="submission" date="2009-02" db="EMBL/GenBank/DDBJ databases">
        <title>Vibrio splendidus str. LGP32 complete genome.</title>
        <authorList>
            <person name="Mazel D."/>
            <person name="Le Roux F."/>
        </authorList>
    </citation>
    <scope>NUCLEOTIDE SEQUENCE [LARGE SCALE GENOMIC DNA]</scope>
    <source>
        <strain evidence="1 2">LGP32</strain>
    </source>
</reference>
<evidence type="ECO:0000313" key="1">
    <source>
        <dbReference type="EMBL" id="CAV19002.1"/>
    </source>
</evidence>
<dbReference type="Gene3D" id="2.60.120.200">
    <property type="match status" value="1"/>
</dbReference>
<gene>
    <name evidence="1" type="ordered locus">VS_1818</name>
</gene>